<keyword evidence="1 5" id="KW-1277">Toxin-antitoxin system</keyword>
<dbReference type="HOGENOM" id="CLU_147393_0_0_5"/>
<comment type="cofactor">
    <cofactor evidence="5">
        <name>Mg(2+)</name>
        <dbReference type="ChEBI" id="CHEBI:18420"/>
    </cofactor>
</comment>
<gene>
    <name evidence="5" type="primary">vapC</name>
    <name evidence="7" type="ORF">RG540_CH09180</name>
</gene>
<dbReference type="GO" id="GO:0000287">
    <property type="term" value="F:magnesium ion binding"/>
    <property type="evidence" value="ECO:0007669"/>
    <property type="project" value="UniProtKB-UniRule"/>
</dbReference>
<dbReference type="PATRIC" id="fig|1028800.3.peg.931"/>
<evidence type="ECO:0000313" key="7">
    <source>
        <dbReference type="EMBL" id="CDN47107.1"/>
    </source>
</evidence>
<keyword evidence="4 5" id="KW-0378">Hydrolase</keyword>
<dbReference type="InterPro" id="IPR029060">
    <property type="entry name" value="PIN-like_dom_sf"/>
</dbReference>
<name>A0A068SLI1_NEOGA</name>
<evidence type="ECO:0000256" key="1">
    <source>
        <dbReference type="ARBA" id="ARBA00022649"/>
    </source>
</evidence>
<feature type="binding site" evidence="5">
    <location>
        <position position="86"/>
    </location>
    <ligand>
        <name>Mg(2+)</name>
        <dbReference type="ChEBI" id="CHEBI:18420"/>
    </ligand>
</feature>
<keyword evidence="2 5" id="KW-0540">Nuclease</keyword>
<dbReference type="InterPro" id="IPR002716">
    <property type="entry name" value="PIN_dom"/>
</dbReference>
<reference evidence="8" key="1">
    <citation type="journal article" date="2014" name="BMC Genomics">
        <title>Genome sequencing of two Neorhizobium galegae strains reveals a noeT gene responsible for the unusual acetylation of the nodulation factors.</title>
        <authorList>
            <person name="Osterman J."/>
            <person name="Marsh J."/>
            <person name="Laine P.K."/>
            <person name="Zeng Z."/>
            <person name="Alatalo E."/>
            <person name="Sullivan J.T."/>
            <person name="Young J.P."/>
            <person name="Thomas-Oates J."/>
            <person name="Paulin L."/>
            <person name="Lindstrom K."/>
        </authorList>
    </citation>
    <scope>NUCLEOTIDE SEQUENCE [LARGE SCALE GENOMIC DNA]</scope>
    <source>
        <strain evidence="8">HAMBI 540</strain>
    </source>
</reference>
<evidence type="ECO:0000256" key="3">
    <source>
        <dbReference type="ARBA" id="ARBA00022723"/>
    </source>
</evidence>
<protein>
    <recommendedName>
        <fullName evidence="5">Ribonuclease VapC</fullName>
        <shortName evidence="5">RNase VapC</shortName>
        <ecNumber evidence="5">3.1.-.-</ecNumber>
    </recommendedName>
    <alternativeName>
        <fullName evidence="5">Toxin VapC</fullName>
    </alternativeName>
</protein>
<keyword evidence="8" id="KW-1185">Reference proteome</keyword>
<dbReference type="Proteomes" id="UP000028181">
    <property type="component" value="Chromosome I"/>
</dbReference>
<dbReference type="Pfam" id="PF01850">
    <property type="entry name" value="PIN"/>
    <property type="match status" value="1"/>
</dbReference>
<dbReference type="InterPro" id="IPR022907">
    <property type="entry name" value="VapC_family"/>
</dbReference>
<comment type="function">
    <text evidence="5">Toxic component of a toxin-antitoxin (TA) system. An RNase.</text>
</comment>
<organism evidence="7 8">
    <name type="scientific">Neorhizobium galegae bv. orientalis str. HAMBI 540</name>
    <dbReference type="NCBI Taxonomy" id="1028800"/>
    <lineage>
        <taxon>Bacteria</taxon>
        <taxon>Pseudomonadati</taxon>
        <taxon>Pseudomonadota</taxon>
        <taxon>Alphaproteobacteria</taxon>
        <taxon>Hyphomicrobiales</taxon>
        <taxon>Rhizobiaceae</taxon>
        <taxon>Rhizobium/Agrobacterium group</taxon>
        <taxon>Neorhizobium</taxon>
    </lineage>
</organism>
<evidence type="ECO:0000256" key="5">
    <source>
        <dbReference type="HAMAP-Rule" id="MF_00265"/>
    </source>
</evidence>
<keyword evidence="3 5" id="KW-0479">Metal-binding</keyword>
<accession>A0A068SLI1</accession>
<dbReference type="HAMAP" id="MF_00265">
    <property type="entry name" value="VapC_Nob1"/>
    <property type="match status" value="1"/>
</dbReference>
<comment type="similarity">
    <text evidence="5">Belongs to the PINc/VapC protein family.</text>
</comment>
<evidence type="ECO:0000313" key="8">
    <source>
        <dbReference type="Proteomes" id="UP000028181"/>
    </source>
</evidence>
<dbReference type="KEGG" id="ngg:RG540_CH09180"/>
<keyword evidence="5" id="KW-0460">Magnesium</keyword>
<dbReference type="GO" id="GO:0016787">
    <property type="term" value="F:hydrolase activity"/>
    <property type="evidence" value="ECO:0007669"/>
    <property type="project" value="UniProtKB-KW"/>
</dbReference>
<dbReference type="Gene3D" id="3.40.50.1010">
    <property type="entry name" value="5'-nuclease"/>
    <property type="match status" value="1"/>
</dbReference>
<evidence type="ECO:0000256" key="4">
    <source>
        <dbReference type="ARBA" id="ARBA00022801"/>
    </source>
</evidence>
<evidence type="ECO:0000259" key="6">
    <source>
        <dbReference type="Pfam" id="PF01850"/>
    </source>
</evidence>
<dbReference type="GO" id="GO:0090729">
    <property type="term" value="F:toxin activity"/>
    <property type="evidence" value="ECO:0007669"/>
    <property type="project" value="UniProtKB-KW"/>
</dbReference>
<dbReference type="OrthoDB" id="329172at2"/>
<dbReference type="EC" id="3.1.-.-" evidence="5"/>
<sequence length="121" mass="13544">MILLDTSIWIDHLRKREEAVEFLLKRKQILVHPFVIGEVALGPMPRYDLVLQSLSELPQALVASDPEVLLLIRQHSLMGSGVGYVDAHLLASTKLHEGTRLLTRDKRLARIATALGIGYEP</sequence>
<dbReference type="GO" id="GO:0004540">
    <property type="term" value="F:RNA nuclease activity"/>
    <property type="evidence" value="ECO:0007669"/>
    <property type="project" value="InterPro"/>
</dbReference>
<dbReference type="GeneID" id="24257533"/>
<dbReference type="RefSeq" id="WP_038585076.1">
    <property type="nucleotide sequence ID" value="NZ_HG938353.1"/>
</dbReference>
<dbReference type="EMBL" id="HG938353">
    <property type="protein sequence ID" value="CDN47107.1"/>
    <property type="molecule type" value="Genomic_DNA"/>
</dbReference>
<evidence type="ECO:0000256" key="2">
    <source>
        <dbReference type="ARBA" id="ARBA00022722"/>
    </source>
</evidence>
<dbReference type="CDD" id="cd09854">
    <property type="entry name" value="PIN_VapC-like"/>
    <property type="match status" value="1"/>
</dbReference>
<dbReference type="eggNOG" id="COG1487">
    <property type="taxonomic scope" value="Bacteria"/>
</dbReference>
<feature type="domain" description="PIN" evidence="6">
    <location>
        <begin position="2"/>
        <end position="112"/>
    </location>
</feature>
<proteinExistence type="inferred from homology"/>
<dbReference type="SUPFAM" id="SSF88723">
    <property type="entry name" value="PIN domain-like"/>
    <property type="match status" value="1"/>
</dbReference>
<dbReference type="AlphaFoldDB" id="A0A068SLI1"/>
<keyword evidence="5" id="KW-0800">Toxin</keyword>
<feature type="binding site" evidence="5">
    <location>
        <position position="5"/>
    </location>
    <ligand>
        <name>Mg(2+)</name>
        <dbReference type="ChEBI" id="CHEBI:18420"/>
    </ligand>
</feature>